<feature type="domain" description="PDZ" evidence="1">
    <location>
        <begin position="90"/>
        <end position="172"/>
    </location>
</feature>
<accession>A0AAD2CBJ8</accession>
<dbReference type="InterPro" id="IPR036034">
    <property type="entry name" value="PDZ_sf"/>
</dbReference>
<dbReference type="EMBL" id="CAKOGP040000002">
    <property type="protein sequence ID" value="CAJ1923995.1"/>
    <property type="molecule type" value="Genomic_DNA"/>
</dbReference>
<sequence length="372" mass="41058">MGIIKIRANKPTQDSKMGIKYLSDGVGMTITGIFENSIFESTNLKVGHEVIRINDSSVYGKPMEWIRLKLASIEGEVELDVKVNEDTKNYIQIRATKPSPDSKLGIRYVPGETSVVITGIMEDSIFSSTALKVGHEIFLINGTPVAGNGRDWVASMLYSIPDTIVFDVKNTWTAGVKLISVGKKAPTGNTRVGSSDDRVRILLRCVLDASRSEPPLFFVGHGIPIDEWERIYDIIEGDLVPAIAESRLIDDVMRKEMGVYRSKQIVKGYMDIGESQHEAKVFKMTQSASAMADTCTLVATNVLSHVSSIMAPYSVRCEIDLESYELPKYSDIKQKQAFQAKRVNGIKFIPIVQRTIPDATTVPPLAVAELAL</sequence>
<dbReference type="SMART" id="SM00228">
    <property type="entry name" value="PDZ"/>
    <property type="match status" value="2"/>
</dbReference>
<protein>
    <recommendedName>
        <fullName evidence="1">PDZ domain-containing protein</fullName>
    </recommendedName>
</protein>
<dbReference type="PROSITE" id="PS50106">
    <property type="entry name" value="PDZ"/>
    <property type="match status" value="1"/>
</dbReference>
<dbReference type="AlphaFoldDB" id="A0AAD2CBJ8"/>
<dbReference type="Proteomes" id="UP001295423">
    <property type="component" value="Unassembled WGS sequence"/>
</dbReference>
<comment type="caution">
    <text evidence="2">The sequence shown here is derived from an EMBL/GenBank/DDBJ whole genome shotgun (WGS) entry which is preliminary data.</text>
</comment>
<dbReference type="InterPro" id="IPR001478">
    <property type="entry name" value="PDZ"/>
</dbReference>
<proteinExistence type="predicted"/>
<gene>
    <name evidence="2" type="ORF">CYCCA115_LOCUS1062</name>
</gene>
<evidence type="ECO:0000313" key="3">
    <source>
        <dbReference type="Proteomes" id="UP001295423"/>
    </source>
</evidence>
<evidence type="ECO:0000313" key="2">
    <source>
        <dbReference type="EMBL" id="CAJ1923995.1"/>
    </source>
</evidence>
<dbReference type="SUPFAM" id="SSF50156">
    <property type="entry name" value="PDZ domain-like"/>
    <property type="match status" value="2"/>
</dbReference>
<name>A0AAD2CBJ8_9STRA</name>
<keyword evidence="3" id="KW-1185">Reference proteome</keyword>
<evidence type="ECO:0000259" key="1">
    <source>
        <dbReference type="PROSITE" id="PS50106"/>
    </source>
</evidence>
<reference evidence="2" key="1">
    <citation type="submission" date="2023-08" db="EMBL/GenBank/DDBJ databases">
        <authorList>
            <person name="Audoor S."/>
            <person name="Bilcke G."/>
        </authorList>
    </citation>
    <scope>NUCLEOTIDE SEQUENCE</scope>
</reference>
<organism evidence="2 3">
    <name type="scientific">Cylindrotheca closterium</name>
    <dbReference type="NCBI Taxonomy" id="2856"/>
    <lineage>
        <taxon>Eukaryota</taxon>
        <taxon>Sar</taxon>
        <taxon>Stramenopiles</taxon>
        <taxon>Ochrophyta</taxon>
        <taxon>Bacillariophyta</taxon>
        <taxon>Bacillariophyceae</taxon>
        <taxon>Bacillariophycidae</taxon>
        <taxon>Bacillariales</taxon>
        <taxon>Bacillariaceae</taxon>
        <taxon>Cylindrotheca</taxon>
    </lineage>
</organism>
<dbReference type="Gene3D" id="2.30.42.10">
    <property type="match status" value="2"/>
</dbReference>